<evidence type="ECO:0000313" key="10">
    <source>
        <dbReference type="Proteomes" id="UP001312865"/>
    </source>
</evidence>
<evidence type="ECO:0000256" key="5">
    <source>
        <dbReference type="ARBA" id="ARBA00023065"/>
    </source>
</evidence>
<name>A0ABU8HCA3_9BACI</name>
<protein>
    <recommendedName>
        <fullName evidence="8">V-ATPase proteolipid subunit C-like domain-containing protein</fullName>
    </recommendedName>
</protein>
<feature type="domain" description="V-ATPase proteolipid subunit C-like" evidence="8">
    <location>
        <begin position="13"/>
        <end position="65"/>
    </location>
</feature>
<comment type="subcellular location">
    <subcellularLocation>
        <location evidence="1">Membrane</location>
        <topology evidence="1">Multi-pass membrane protein</topology>
    </subcellularLocation>
</comment>
<dbReference type="EMBL" id="JBBAXC010000005">
    <property type="protein sequence ID" value="MEI5906960.1"/>
    <property type="molecule type" value="Genomic_DNA"/>
</dbReference>
<sequence>MDKLKSCCLCGSIIFAAIAIGFGISSGDLIQGIARQPNLQDTLILVFILAFVLPAIFLFIIGVLLTLLCKKKSH</sequence>
<keyword evidence="2 7" id="KW-0812">Transmembrane</keyword>
<dbReference type="SUPFAM" id="SSF81333">
    <property type="entry name" value="F1F0 ATP synthase subunit C"/>
    <property type="match status" value="1"/>
</dbReference>
<dbReference type="RefSeq" id="WP_336586400.1">
    <property type="nucleotide sequence ID" value="NZ_JBBAXC010000005.1"/>
</dbReference>
<keyword evidence="10" id="KW-1185">Reference proteome</keyword>
<evidence type="ECO:0000259" key="8">
    <source>
        <dbReference type="Pfam" id="PF00137"/>
    </source>
</evidence>
<keyword evidence="6 7" id="KW-0472">Membrane</keyword>
<dbReference type="Proteomes" id="UP001312865">
    <property type="component" value="Unassembled WGS sequence"/>
</dbReference>
<evidence type="ECO:0000313" key="9">
    <source>
        <dbReference type="EMBL" id="MEI5906960.1"/>
    </source>
</evidence>
<keyword evidence="5" id="KW-0406">Ion transport</keyword>
<evidence type="ECO:0000256" key="2">
    <source>
        <dbReference type="ARBA" id="ARBA00022692"/>
    </source>
</evidence>
<feature type="transmembrane region" description="Helical" evidence="7">
    <location>
        <begin position="43"/>
        <end position="68"/>
    </location>
</feature>
<evidence type="ECO:0000256" key="4">
    <source>
        <dbReference type="ARBA" id="ARBA00022989"/>
    </source>
</evidence>
<proteinExistence type="predicted"/>
<dbReference type="InterPro" id="IPR038662">
    <property type="entry name" value="ATP_synth_F0_csu_sf"/>
</dbReference>
<dbReference type="Pfam" id="PF00137">
    <property type="entry name" value="ATP-synt_C"/>
    <property type="match status" value="1"/>
</dbReference>
<gene>
    <name evidence="9" type="ORF">WAK64_07805</name>
</gene>
<evidence type="ECO:0000256" key="1">
    <source>
        <dbReference type="ARBA" id="ARBA00004141"/>
    </source>
</evidence>
<organism evidence="9 10">
    <name type="scientific">Bacillus spongiae</name>
    <dbReference type="NCBI Taxonomy" id="2683610"/>
    <lineage>
        <taxon>Bacteria</taxon>
        <taxon>Bacillati</taxon>
        <taxon>Bacillota</taxon>
        <taxon>Bacilli</taxon>
        <taxon>Bacillales</taxon>
        <taxon>Bacillaceae</taxon>
        <taxon>Bacillus</taxon>
    </lineage>
</organism>
<accession>A0ABU8HCA3</accession>
<dbReference type="InterPro" id="IPR002379">
    <property type="entry name" value="ATPase_proteolipid_c-like_dom"/>
</dbReference>
<comment type="caution">
    <text evidence="9">The sequence shown here is derived from an EMBL/GenBank/DDBJ whole genome shotgun (WGS) entry which is preliminary data.</text>
</comment>
<dbReference type="InterPro" id="IPR035921">
    <property type="entry name" value="F/V-ATP_Csub_sf"/>
</dbReference>
<keyword evidence="5" id="KW-0813">Transport</keyword>
<evidence type="ECO:0000256" key="3">
    <source>
        <dbReference type="ARBA" id="ARBA00022781"/>
    </source>
</evidence>
<dbReference type="Gene3D" id="1.20.20.10">
    <property type="entry name" value="F1F0 ATP synthase subunit C"/>
    <property type="match status" value="1"/>
</dbReference>
<keyword evidence="3" id="KW-0375">Hydrogen ion transport</keyword>
<keyword evidence="4 7" id="KW-1133">Transmembrane helix</keyword>
<evidence type="ECO:0000256" key="7">
    <source>
        <dbReference type="SAM" id="Phobius"/>
    </source>
</evidence>
<evidence type="ECO:0000256" key="6">
    <source>
        <dbReference type="ARBA" id="ARBA00023136"/>
    </source>
</evidence>
<reference evidence="9 10" key="1">
    <citation type="journal article" date="2018" name="J. Microbiol.">
        <title>Bacillus spongiae sp. nov., isolated from sponge of Jeju Island.</title>
        <authorList>
            <person name="Lee G.E."/>
            <person name="Im W.T."/>
            <person name="Park J.S."/>
        </authorList>
    </citation>
    <scope>NUCLEOTIDE SEQUENCE [LARGE SCALE GENOMIC DNA]</scope>
    <source>
        <strain evidence="9 10">135PIL107-10</strain>
    </source>
</reference>